<organism evidence="2 3">
    <name type="scientific">Oceanobacillus limi</name>
    <dbReference type="NCBI Taxonomy" id="930131"/>
    <lineage>
        <taxon>Bacteria</taxon>
        <taxon>Bacillati</taxon>
        <taxon>Bacillota</taxon>
        <taxon>Bacilli</taxon>
        <taxon>Bacillales</taxon>
        <taxon>Bacillaceae</taxon>
        <taxon>Oceanobacillus</taxon>
    </lineage>
</organism>
<keyword evidence="1" id="KW-0812">Transmembrane</keyword>
<feature type="transmembrane region" description="Helical" evidence="1">
    <location>
        <begin position="6"/>
        <end position="31"/>
    </location>
</feature>
<name>A0A1H9XZJ1_9BACI</name>
<evidence type="ECO:0000313" key="2">
    <source>
        <dbReference type="EMBL" id="SES61859.1"/>
    </source>
</evidence>
<proteinExistence type="predicted"/>
<evidence type="ECO:0000313" key="3">
    <source>
        <dbReference type="Proteomes" id="UP000198618"/>
    </source>
</evidence>
<dbReference type="EMBL" id="FOHE01000001">
    <property type="protein sequence ID" value="SES61859.1"/>
    <property type="molecule type" value="Genomic_DNA"/>
</dbReference>
<sequence length="35" mass="3883">MTTYEALSLLVQFSIFLTAGITLILTIVVIVNKKK</sequence>
<dbReference type="AlphaFoldDB" id="A0A1H9XZJ1"/>
<evidence type="ECO:0008006" key="4">
    <source>
        <dbReference type="Google" id="ProtNLM"/>
    </source>
</evidence>
<protein>
    <recommendedName>
        <fullName evidence="4">Holin-like Toxin (Hol-Tox)</fullName>
    </recommendedName>
</protein>
<dbReference type="Proteomes" id="UP000198618">
    <property type="component" value="Unassembled WGS sequence"/>
</dbReference>
<dbReference type="InterPro" id="IPR031616">
    <property type="entry name" value="BsrE-like"/>
</dbReference>
<evidence type="ECO:0000256" key="1">
    <source>
        <dbReference type="SAM" id="Phobius"/>
    </source>
</evidence>
<keyword evidence="3" id="KW-1185">Reference proteome</keyword>
<keyword evidence="1" id="KW-0472">Membrane</keyword>
<dbReference type="Pfam" id="PF16935">
    <property type="entry name" value="Hol_Tox"/>
    <property type="match status" value="1"/>
</dbReference>
<gene>
    <name evidence="2" type="ORF">SAMN05216389_10150</name>
</gene>
<reference evidence="2 3" key="1">
    <citation type="submission" date="2016-10" db="EMBL/GenBank/DDBJ databases">
        <authorList>
            <person name="de Groot N.N."/>
        </authorList>
    </citation>
    <scope>NUCLEOTIDE SEQUENCE [LARGE SCALE GENOMIC DNA]</scope>
    <source>
        <strain evidence="2 3">IBRC-M 10780</strain>
    </source>
</reference>
<dbReference type="RefSeq" id="WP_244513288.1">
    <property type="nucleotide sequence ID" value="NZ_FOHE01000001.1"/>
</dbReference>
<accession>A0A1H9XZJ1</accession>
<keyword evidence="1" id="KW-1133">Transmembrane helix</keyword>